<evidence type="ECO:0000313" key="2">
    <source>
        <dbReference type="Proteomes" id="UP000001025"/>
    </source>
</evidence>
<keyword evidence="2" id="KW-1185">Reference proteome</keyword>
<proteinExistence type="predicted"/>
<reference evidence="1 2" key="1">
    <citation type="journal article" date="2003" name="Proc. Natl. Acad. Sci. U.S.A.">
        <title>Complete genome sequence of the marine planctomycete Pirellula sp. strain 1.</title>
        <authorList>
            <person name="Gloeckner F.O."/>
            <person name="Kube M."/>
            <person name="Bauer M."/>
            <person name="Teeling H."/>
            <person name="Lombardot T."/>
            <person name="Ludwig W."/>
            <person name="Gade D."/>
            <person name="Beck A."/>
            <person name="Borzym K."/>
            <person name="Heitmann K."/>
            <person name="Rabus R."/>
            <person name="Schlesner H."/>
            <person name="Amann R."/>
            <person name="Reinhardt R."/>
        </authorList>
    </citation>
    <scope>NUCLEOTIDE SEQUENCE [LARGE SCALE GENOMIC DNA]</scope>
    <source>
        <strain evidence="2">DSM 10527 / NCIMB 13988 / SH1</strain>
    </source>
</reference>
<dbReference type="Proteomes" id="UP000001025">
    <property type="component" value="Chromosome"/>
</dbReference>
<evidence type="ECO:0000313" key="1">
    <source>
        <dbReference type="EMBL" id="CAD76439.1"/>
    </source>
</evidence>
<dbReference type="EMBL" id="BX294150">
    <property type="protein sequence ID" value="CAD76439.1"/>
    <property type="molecule type" value="Genomic_DNA"/>
</dbReference>
<accession>Q7UL39</accession>
<protein>
    <submittedName>
        <fullName evidence="1">Uncharacterized protein</fullName>
    </submittedName>
</protein>
<dbReference type="EnsemblBacteria" id="CAD76439">
    <property type="protein sequence ID" value="CAD76439"/>
    <property type="gene ID" value="RB9757"/>
</dbReference>
<dbReference type="KEGG" id="rba:RB9757"/>
<dbReference type="AlphaFoldDB" id="Q7UL39"/>
<organism evidence="1 2">
    <name type="scientific">Rhodopirellula baltica (strain DSM 10527 / NCIMB 13988 / SH1)</name>
    <dbReference type="NCBI Taxonomy" id="243090"/>
    <lineage>
        <taxon>Bacteria</taxon>
        <taxon>Pseudomonadati</taxon>
        <taxon>Planctomycetota</taxon>
        <taxon>Planctomycetia</taxon>
        <taxon>Pirellulales</taxon>
        <taxon>Pirellulaceae</taxon>
        <taxon>Rhodopirellula</taxon>
    </lineage>
</organism>
<sequence length="35" mass="3735">MLGHTGPCCPEEIAKHWSECFPMKSVSGAARSDAT</sequence>
<dbReference type="HOGENOM" id="CLU_3366946_0_0_0"/>
<name>Q7UL39_RHOBA</name>
<dbReference type="InParanoid" id="Q7UL39"/>
<gene>
    <name evidence="1" type="ordered locus">RB9757</name>
</gene>